<organism evidence="1 2">
    <name type="scientific">Hohenbuehelia grisea</name>
    <dbReference type="NCBI Taxonomy" id="104357"/>
    <lineage>
        <taxon>Eukaryota</taxon>
        <taxon>Fungi</taxon>
        <taxon>Dikarya</taxon>
        <taxon>Basidiomycota</taxon>
        <taxon>Agaricomycotina</taxon>
        <taxon>Agaricomycetes</taxon>
        <taxon>Agaricomycetidae</taxon>
        <taxon>Agaricales</taxon>
        <taxon>Pleurotineae</taxon>
        <taxon>Pleurotaceae</taxon>
        <taxon>Hohenbuehelia</taxon>
    </lineage>
</organism>
<name>A0ABR3IX59_9AGAR</name>
<proteinExistence type="predicted"/>
<reference evidence="2" key="1">
    <citation type="submission" date="2024-06" db="EMBL/GenBank/DDBJ databases">
        <title>Multi-omics analyses provide insights into the biosynthesis of the anticancer antibiotic pleurotin in Hohenbuehelia grisea.</title>
        <authorList>
            <person name="Weaver J.A."/>
            <person name="Alberti F."/>
        </authorList>
    </citation>
    <scope>NUCLEOTIDE SEQUENCE [LARGE SCALE GENOMIC DNA]</scope>
    <source>
        <strain evidence="2">T-177</strain>
    </source>
</reference>
<evidence type="ECO:0000313" key="1">
    <source>
        <dbReference type="EMBL" id="KAL0947941.1"/>
    </source>
</evidence>
<keyword evidence="2" id="KW-1185">Reference proteome</keyword>
<dbReference type="Gene3D" id="1.20.1170.10">
    <property type="match status" value="1"/>
</dbReference>
<gene>
    <name evidence="1" type="ORF">HGRIS_010571</name>
</gene>
<accession>A0ABR3IX59</accession>
<comment type="caution">
    <text evidence="1">The sequence shown here is derived from an EMBL/GenBank/DDBJ whole genome shotgun (WGS) entry which is preliminary data.</text>
</comment>
<sequence>MLSLSPPASLISATITRVQGTPEYRSDEAKARAAAAFSNAFGDATNKTVVQDIRKLCDSIRLISAGFVEVGNDLMNFDSQRFKDRDDRFLQLRPNWDYFHNEFSRAIEHSLKNAVDAIGFIQHISSILSDDISGCTYKELLEEFQSSILPRVDHRRKEDAGFGEFISGLIDKLNRFSDEIDAALRPADQDLIVKLAEVRAARKTHLDKLNVIIDEVKALGIACTGALAIGGDAAIVTMTTLAPLGVFMAVEPALTALGTKSGIEDKKKDIQVAEVEIEARSNEFAALIDSHPFFKKYSKNFEEHRARINAVVPQLQALTSIWETISCDMHHFAAQLEFRAKESSMINGLTLKKAQNTGVIYRRLKVMLECYSELVISRY</sequence>
<protein>
    <submittedName>
        <fullName evidence="1">Uncharacterized protein</fullName>
    </submittedName>
</protein>
<dbReference type="Proteomes" id="UP001556367">
    <property type="component" value="Unassembled WGS sequence"/>
</dbReference>
<evidence type="ECO:0000313" key="2">
    <source>
        <dbReference type="Proteomes" id="UP001556367"/>
    </source>
</evidence>
<dbReference type="EMBL" id="JASNQZ010000014">
    <property type="protein sequence ID" value="KAL0947941.1"/>
    <property type="molecule type" value="Genomic_DNA"/>
</dbReference>
<dbReference type="SUPFAM" id="SSF58100">
    <property type="entry name" value="Bacterial hemolysins"/>
    <property type="match status" value="1"/>
</dbReference>